<gene>
    <name evidence="1" type="ORF">BJP25_09090</name>
</gene>
<organism evidence="1 2">
    <name type="scientific">Actinokineospora bangkokensis</name>
    <dbReference type="NCBI Taxonomy" id="1193682"/>
    <lineage>
        <taxon>Bacteria</taxon>
        <taxon>Bacillati</taxon>
        <taxon>Actinomycetota</taxon>
        <taxon>Actinomycetes</taxon>
        <taxon>Pseudonocardiales</taxon>
        <taxon>Pseudonocardiaceae</taxon>
        <taxon>Actinokineospora</taxon>
    </lineage>
</organism>
<sequence>MVVSPCGEVTALVASTGTKALILDSDGQVIREVDRSYYCAHAYRYPLALFTLLDGRTGLAHCPDSYDRLEVEVALTGERLTTDVDREPQDFFHSRLAVSPDGRYLLSAGWVWHPYGCVAVYDLHRTLAGSTALNPAGTPVDPGPLVQAEVSGACFLDQDVVLSTSAEPNDPEGPEELVPDTLARWSTTTGTFLWRRQLDTTAGDLIPIAGDVLALHGHPRLFDGETGSLIAEWPEIDTGHSDGPLVGGDPFSGPARVAVDQTGPRFAVTDGDQVKVVHLG</sequence>
<keyword evidence="2" id="KW-1185">Reference proteome</keyword>
<dbReference type="InterPro" id="IPR011047">
    <property type="entry name" value="Quinoprotein_ADH-like_sf"/>
</dbReference>
<dbReference type="EMBL" id="MKQR01000005">
    <property type="protein sequence ID" value="OLR95086.1"/>
    <property type="molecule type" value="Genomic_DNA"/>
</dbReference>
<comment type="caution">
    <text evidence="1">The sequence shown here is derived from an EMBL/GenBank/DDBJ whole genome shotgun (WGS) entry which is preliminary data.</text>
</comment>
<reference evidence="1 2" key="1">
    <citation type="submission" date="2016-10" db="EMBL/GenBank/DDBJ databases">
        <title>The Draft Genome Sequence of Actinokineospora bangkokensis 44EHWT reveals the biosynthetic pathway of antifungal compounds Thailandins with unusual extender unit butylmalonyl-CoA.</title>
        <authorList>
            <person name="Greule A."/>
            <person name="Intra B."/>
            <person name="Flemming S."/>
            <person name="Rommel M.G."/>
            <person name="Panbangred W."/>
            <person name="Bechthold A."/>
        </authorList>
    </citation>
    <scope>NUCLEOTIDE SEQUENCE [LARGE SCALE GENOMIC DNA]</scope>
    <source>
        <strain evidence="1 2">44EHW</strain>
    </source>
</reference>
<dbReference type="SUPFAM" id="SSF50998">
    <property type="entry name" value="Quinoprotein alcohol dehydrogenase-like"/>
    <property type="match status" value="1"/>
</dbReference>
<evidence type="ECO:0000313" key="2">
    <source>
        <dbReference type="Proteomes" id="UP000186040"/>
    </source>
</evidence>
<evidence type="ECO:0000313" key="1">
    <source>
        <dbReference type="EMBL" id="OLR95086.1"/>
    </source>
</evidence>
<proteinExistence type="predicted"/>
<protein>
    <submittedName>
        <fullName evidence="1">Uncharacterized protein</fullName>
    </submittedName>
</protein>
<dbReference type="RefSeq" id="WP_075973318.1">
    <property type="nucleotide sequence ID" value="NZ_MKQR01000005.1"/>
</dbReference>
<dbReference type="OrthoDB" id="9765809at2"/>
<dbReference type="AlphaFoldDB" id="A0A1Q9LSS4"/>
<accession>A0A1Q9LSS4</accession>
<name>A0A1Q9LSS4_9PSEU</name>
<dbReference type="Proteomes" id="UP000186040">
    <property type="component" value="Unassembled WGS sequence"/>
</dbReference>